<feature type="domain" description="U1-type" evidence="5">
    <location>
        <begin position="343"/>
        <end position="377"/>
    </location>
</feature>
<dbReference type="InterPro" id="IPR003604">
    <property type="entry name" value="Matrin/U1-like-C_Znf_C2H2"/>
</dbReference>
<feature type="region of interest" description="Disordered" evidence="4">
    <location>
        <begin position="390"/>
        <end position="489"/>
    </location>
</feature>
<accession>A0AA89AMV2</accession>
<feature type="region of interest" description="Disordered" evidence="4">
    <location>
        <begin position="241"/>
        <end position="338"/>
    </location>
</feature>
<dbReference type="SMART" id="SM00451">
    <property type="entry name" value="ZnF_U1"/>
    <property type="match status" value="2"/>
</dbReference>
<dbReference type="Proteomes" id="UP001188597">
    <property type="component" value="Unassembled WGS sequence"/>
</dbReference>
<feature type="compositionally biased region" description="Basic residues" evidence="4">
    <location>
        <begin position="464"/>
        <end position="474"/>
    </location>
</feature>
<protein>
    <recommendedName>
        <fullName evidence="5">U1-type domain-containing protein</fullName>
    </recommendedName>
</protein>
<dbReference type="GO" id="GO:0008270">
    <property type="term" value="F:zinc ion binding"/>
    <property type="evidence" value="ECO:0007669"/>
    <property type="project" value="UniProtKB-KW"/>
</dbReference>
<keyword evidence="1" id="KW-0479">Metal-binding</keyword>
<organism evidence="6 7">
    <name type="scientific">Escallonia herrerae</name>
    <dbReference type="NCBI Taxonomy" id="1293975"/>
    <lineage>
        <taxon>Eukaryota</taxon>
        <taxon>Viridiplantae</taxon>
        <taxon>Streptophyta</taxon>
        <taxon>Embryophyta</taxon>
        <taxon>Tracheophyta</taxon>
        <taxon>Spermatophyta</taxon>
        <taxon>Magnoliopsida</taxon>
        <taxon>eudicotyledons</taxon>
        <taxon>Gunneridae</taxon>
        <taxon>Pentapetalae</taxon>
        <taxon>asterids</taxon>
        <taxon>campanulids</taxon>
        <taxon>Escalloniales</taxon>
        <taxon>Escalloniaceae</taxon>
        <taxon>Escallonia</taxon>
    </lineage>
</organism>
<dbReference type="InterPro" id="IPR022755">
    <property type="entry name" value="Znf_C2H2_jaz"/>
</dbReference>
<gene>
    <name evidence="6" type="ORF">RJ639_014445</name>
</gene>
<feature type="compositionally biased region" description="Low complexity" evidence="4">
    <location>
        <begin position="8"/>
        <end position="22"/>
    </location>
</feature>
<sequence>MDFSKLPEAQQQQLQQLQQQFQEHLKEQQQQEQEAQQEAQQQQQQYQDYASQSHDPSQAQPYDQSYYSCYGYQEPHQQQPHPQTPQPEQRQQQYGYCPPEYQTGYTNAYPQQQYSQPDPQGIAGLWQAQHQQNAYYPQQVGSGPGQGESMANPRFLAGQGGLNSAAAAAVAVLTQLTQFAGSMDAAERAMAGRHQGGGYGPGPVPGAFMGPGPMHYGQGPMRPPVGRLNQNGEEWKCSCSKKVGQSPYRGGGRRGGGGPFRGGGRGSFGSRPRGGSGPPFHGRGRGRGRGDPWRYSPYGASSSSHPKPSTGQVESTEEQTDPSADNHGGDAQAEVPATNQQPIRVAWCELCRVDCTSLEILEQHKNGKRHKKNLQRLEELKSAYQHVAEIQNEDKGDNPEVTESVQEGEEKKQAQPETLPTEAVTDENNVEAGQKNDKVEQRGEEQSNLQERKPWMNRFEYQRHGMKRKMRGGRGGKLMKTPRRPIEPPRPKVVIPLICDLCNVKCDTQEVFDRHLSGKKHVAKLKRFEGHQAMYGPVGLQALYPPNPIAQTLFHPQGPQQAHYGPQGSYPPPGSYMHPQAVQAAAGTDSHFQQNPCPQVADATSVFGEQKALQEVQQQPASVGTKTNQAATVQSYGENSATGSEVTVLNHTFDNTIANGEQVKSVTLANVPAPGLELGK</sequence>
<dbReference type="PANTHER" id="PTHR47487">
    <property type="entry name" value="OS06G0651300 PROTEIN-RELATED"/>
    <property type="match status" value="1"/>
</dbReference>
<dbReference type="GO" id="GO:0003676">
    <property type="term" value="F:nucleic acid binding"/>
    <property type="evidence" value="ECO:0007669"/>
    <property type="project" value="InterPro"/>
</dbReference>
<dbReference type="Gene3D" id="3.30.160.60">
    <property type="entry name" value="Classic Zinc Finger"/>
    <property type="match status" value="2"/>
</dbReference>
<dbReference type="EMBL" id="JAVXUP010001750">
    <property type="protein sequence ID" value="KAK3008447.1"/>
    <property type="molecule type" value="Genomic_DNA"/>
</dbReference>
<evidence type="ECO:0000313" key="6">
    <source>
        <dbReference type="EMBL" id="KAK3008447.1"/>
    </source>
</evidence>
<feature type="compositionally biased region" description="Polar residues" evidence="4">
    <location>
        <begin position="299"/>
        <end position="314"/>
    </location>
</feature>
<comment type="caution">
    <text evidence="6">The sequence shown here is derived from an EMBL/GenBank/DDBJ whole genome shotgun (WGS) entry which is preliminary data.</text>
</comment>
<dbReference type="InterPro" id="IPR036236">
    <property type="entry name" value="Znf_C2H2_sf"/>
</dbReference>
<evidence type="ECO:0000313" key="7">
    <source>
        <dbReference type="Proteomes" id="UP001188597"/>
    </source>
</evidence>
<feature type="compositionally biased region" description="Basic and acidic residues" evidence="4">
    <location>
        <begin position="434"/>
        <end position="454"/>
    </location>
</feature>
<dbReference type="SUPFAM" id="SSF57667">
    <property type="entry name" value="beta-beta-alpha zinc fingers"/>
    <property type="match status" value="2"/>
</dbReference>
<name>A0AA89AMV2_9ASTE</name>
<reference evidence="6" key="1">
    <citation type="submission" date="2022-12" db="EMBL/GenBank/DDBJ databases">
        <title>Draft genome assemblies for two species of Escallonia (Escalloniales).</title>
        <authorList>
            <person name="Chanderbali A."/>
            <person name="Dervinis C."/>
            <person name="Anghel I."/>
            <person name="Soltis D."/>
            <person name="Soltis P."/>
            <person name="Zapata F."/>
        </authorList>
    </citation>
    <scope>NUCLEOTIDE SEQUENCE</scope>
    <source>
        <strain evidence="6">UCBG64.0493</strain>
        <tissue evidence="6">Leaf</tissue>
    </source>
</reference>
<evidence type="ECO:0000259" key="5">
    <source>
        <dbReference type="SMART" id="SM00451"/>
    </source>
</evidence>
<dbReference type="Pfam" id="PF12171">
    <property type="entry name" value="zf-C2H2_jaz"/>
    <property type="match status" value="1"/>
</dbReference>
<evidence type="ECO:0000256" key="1">
    <source>
        <dbReference type="ARBA" id="ARBA00022723"/>
    </source>
</evidence>
<dbReference type="InterPro" id="IPR013087">
    <property type="entry name" value="Znf_C2H2_type"/>
</dbReference>
<keyword evidence="3" id="KW-0862">Zinc</keyword>
<feature type="compositionally biased region" description="Low complexity" evidence="4">
    <location>
        <begin position="73"/>
        <end position="93"/>
    </location>
</feature>
<feature type="compositionally biased region" description="Gly residues" evidence="4">
    <location>
        <begin position="249"/>
        <end position="277"/>
    </location>
</feature>
<feature type="domain" description="U1-type" evidence="5">
    <location>
        <begin position="494"/>
        <end position="528"/>
    </location>
</feature>
<dbReference type="Pfam" id="PF12874">
    <property type="entry name" value="zf-met"/>
    <property type="match status" value="1"/>
</dbReference>
<proteinExistence type="predicted"/>
<keyword evidence="2" id="KW-0863">Zinc-finger</keyword>
<keyword evidence="7" id="KW-1185">Reference proteome</keyword>
<evidence type="ECO:0000256" key="3">
    <source>
        <dbReference type="ARBA" id="ARBA00022833"/>
    </source>
</evidence>
<dbReference type="PANTHER" id="PTHR47487:SF12">
    <property type="entry name" value="GLUTENIN, HIGH MOLECULAR WEIGHT SUBUNIT DX5-LIKE"/>
    <property type="match status" value="1"/>
</dbReference>
<evidence type="ECO:0000256" key="4">
    <source>
        <dbReference type="SAM" id="MobiDB-lite"/>
    </source>
</evidence>
<feature type="compositionally biased region" description="Polar residues" evidence="4">
    <location>
        <begin position="48"/>
        <end position="67"/>
    </location>
</feature>
<evidence type="ECO:0000256" key="2">
    <source>
        <dbReference type="ARBA" id="ARBA00022771"/>
    </source>
</evidence>
<feature type="compositionally biased region" description="Low complexity" evidence="4">
    <location>
        <begin position="30"/>
        <end position="47"/>
    </location>
</feature>
<feature type="region of interest" description="Disordered" evidence="4">
    <location>
        <begin position="1"/>
        <end position="102"/>
    </location>
</feature>
<dbReference type="AlphaFoldDB" id="A0AA89AMV2"/>